<proteinExistence type="inferred from homology"/>
<keyword evidence="9" id="KW-1185">Reference proteome</keyword>
<dbReference type="PANTHER" id="PTHR35562:SF1">
    <property type="entry name" value="UPF0115 PROTEIN YFCN"/>
    <property type="match status" value="1"/>
</dbReference>
<evidence type="ECO:0000256" key="5">
    <source>
        <dbReference type="ARBA" id="ARBA00022884"/>
    </source>
</evidence>
<evidence type="ECO:0000256" key="6">
    <source>
        <dbReference type="HAMAP-Rule" id="MF_01042"/>
    </source>
</evidence>
<dbReference type="GO" id="GO:0004521">
    <property type="term" value="F:RNA endonuclease activity"/>
    <property type="evidence" value="ECO:0007669"/>
    <property type="project" value="UniProtKB-UniRule"/>
</dbReference>
<dbReference type="SMART" id="SM00463">
    <property type="entry name" value="SMR"/>
    <property type="match status" value="1"/>
</dbReference>
<organism evidence="8 9">
    <name type="scientific">Pseudoalteromonas ulvae</name>
    <dbReference type="NCBI Taxonomy" id="107327"/>
    <lineage>
        <taxon>Bacteria</taxon>
        <taxon>Pseudomonadati</taxon>
        <taxon>Pseudomonadota</taxon>
        <taxon>Gammaproteobacteria</taxon>
        <taxon>Alteromonadales</taxon>
        <taxon>Pseudoalteromonadaceae</taxon>
        <taxon>Pseudoalteromonas</taxon>
    </lineage>
</organism>
<keyword evidence="3 6" id="KW-0255">Endonuclease</keyword>
<evidence type="ECO:0000256" key="3">
    <source>
        <dbReference type="ARBA" id="ARBA00022759"/>
    </source>
</evidence>
<keyword evidence="5 6" id="KW-0694">RNA-binding</keyword>
<dbReference type="EC" id="3.1.-.-" evidence="6"/>
<evidence type="ECO:0000259" key="7">
    <source>
        <dbReference type="PROSITE" id="PS50828"/>
    </source>
</evidence>
<comment type="caution">
    <text evidence="8">The sequence shown here is derived from an EMBL/GenBank/DDBJ whole genome shotgun (WGS) entry which is preliminary data.</text>
</comment>
<protein>
    <recommendedName>
        <fullName evidence="6">Ribosome rescue factor SmrB</fullName>
        <ecNumber evidence="6">3.1.-.-</ecNumber>
    </recommendedName>
</protein>
<dbReference type="GO" id="GO:0016787">
    <property type="term" value="F:hydrolase activity"/>
    <property type="evidence" value="ECO:0007669"/>
    <property type="project" value="UniProtKB-KW"/>
</dbReference>
<comment type="similarity">
    <text evidence="6">Belongs to the SmrB family.</text>
</comment>
<dbReference type="SUPFAM" id="SSF160443">
    <property type="entry name" value="SMR domain-like"/>
    <property type="match status" value="1"/>
</dbReference>
<accession>A0A244CSB0</accession>
<sequence length="181" mass="20704">MKKPTPLNDDDLALFRQELGQTRAFVQDKAHFPRPQKKKAITRHSEQTKLEQAEFFFSDEYEPDIDGQKVLSYVKAGHNSFLAKQLRRGEYTPELILDLHGLNKEDSKAELIALINACKKQHVQCASIMHGIGERVLKNKIPHYLVQHPDVIAMHQAPLEWGGKSAILILVDLHLPHDPKY</sequence>
<dbReference type="Gene3D" id="3.30.1370.110">
    <property type="match status" value="1"/>
</dbReference>
<dbReference type="GO" id="GO:0072344">
    <property type="term" value="P:rescue of stalled ribosome"/>
    <property type="evidence" value="ECO:0007669"/>
    <property type="project" value="UniProtKB-UniRule"/>
</dbReference>
<evidence type="ECO:0000256" key="1">
    <source>
        <dbReference type="ARBA" id="ARBA00022722"/>
    </source>
</evidence>
<name>A0A244CSB0_PSEDV</name>
<dbReference type="HAMAP" id="MF_01042">
    <property type="entry name" value="SmrB"/>
    <property type="match status" value="1"/>
</dbReference>
<comment type="subunit">
    <text evidence="6">Associates with collided ribosomes, but not with correctly translating polysomes.</text>
</comment>
<evidence type="ECO:0000256" key="4">
    <source>
        <dbReference type="ARBA" id="ARBA00022801"/>
    </source>
</evidence>
<dbReference type="Pfam" id="PF01713">
    <property type="entry name" value="Smr"/>
    <property type="match status" value="1"/>
</dbReference>
<evidence type="ECO:0000256" key="2">
    <source>
        <dbReference type="ARBA" id="ARBA00022730"/>
    </source>
</evidence>
<dbReference type="InterPro" id="IPR002625">
    <property type="entry name" value="Smr_dom"/>
</dbReference>
<dbReference type="RefSeq" id="WP_086743813.1">
    <property type="nucleotide sequence ID" value="NZ_MWPV01000002.1"/>
</dbReference>
<feature type="domain" description="Smr" evidence="7">
    <location>
        <begin position="97"/>
        <end position="172"/>
    </location>
</feature>
<evidence type="ECO:0000313" key="9">
    <source>
        <dbReference type="Proteomes" id="UP000194841"/>
    </source>
</evidence>
<keyword evidence="4 6" id="KW-0378">Hydrolase</keyword>
<dbReference type="NCBIfam" id="NF003432">
    <property type="entry name" value="PRK04946.1"/>
    <property type="match status" value="1"/>
</dbReference>
<dbReference type="EMBL" id="MWPV01000002">
    <property type="protein sequence ID" value="OUL58510.1"/>
    <property type="molecule type" value="Genomic_DNA"/>
</dbReference>
<dbReference type="OrthoDB" id="5795446at2"/>
<keyword evidence="2 6" id="KW-0699">rRNA-binding</keyword>
<dbReference type="GO" id="GO:0019843">
    <property type="term" value="F:rRNA binding"/>
    <property type="evidence" value="ECO:0007669"/>
    <property type="project" value="UniProtKB-UniRule"/>
</dbReference>
<comment type="function">
    <text evidence="6">Acts as a ribosome collision sensor. Detects stalled/collided disomes (pairs of ribosomes where the leading ribosome is stalled and a second ribosome has collided with it) and endonucleolytically cleaves mRNA at the 5' boundary of the stalled ribosome. Stalled/collided disomes form a new interface (primarily via the 30S subunits) that binds SmrB. Cleaved mRNA becomes available for tmRNA ligation, leading to ribosomal subunit dissociation and rescue of stalled ribosomes.</text>
</comment>
<evidence type="ECO:0000313" key="8">
    <source>
        <dbReference type="EMBL" id="OUL58510.1"/>
    </source>
</evidence>
<dbReference type="PANTHER" id="PTHR35562">
    <property type="entry name" value="DNA ENDONUCLEASE SMRA-RELATED"/>
    <property type="match status" value="1"/>
</dbReference>
<keyword evidence="1 6" id="KW-0540">Nuclease</keyword>
<dbReference type="InterPro" id="IPR022990">
    <property type="entry name" value="SmrB-like"/>
</dbReference>
<dbReference type="Proteomes" id="UP000194841">
    <property type="component" value="Unassembled WGS sequence"/>
</dbReference>
<dbReference type="InterPro" id="IPR036063">
    <property type="entry name" value="Smr_dom_sf"/>
</dbReference>
<reference evidence="8 9" key="1">
    <citation type="submission" date="2017-02" db="EMBL/GenBank/DDBJ databases">
        <title>Pseudoalteromonas ulvae TC14 Genome.</title>
        <authorList>
            <person name="Molmeret M."/>
        </authorList>
    </citation>
    <scope>NUCLEOTIDE SEQUENCE [LARGE SCALE GENOMIC DNA]</scope>
    <source>
        <strain evidence="8">TC14</strain>
    </source>
</reference>
<dbReference type="AlphaFoldDB" id="A0A244CSB0"/>
<dbReference type="PROSITE" id="PS50828">
    <property type="entry name" value="SMR"/>
    <property type="match status" value="1"/>
</dbReference>
<gene>
    <name evidence="6" type="primary">smrB</name>
    <name evidence="8" type="ORF">B1199_09305</name>
</gene>